<organism evidence="3 4">
    <name type="scientific">Biomphalaria glabrata</name>
    <name type="common">Bloodfluke planorb</name>
    <name type="synonym">Freshwater snail</name>
    <dbReference type="NCBI Taxonomy" id="6526"/>
    <lineage>
        <taxon>Eukaryota</taxon>
        <taxon>Metazoa</taxon>
        <taxon>Spiralia</taxon>
        <taxon>Lophotrochozoa</taxon>
        <taxon>Mollusca</taxon>
        <taxon>Gastropoda</taxon>
        <taxon>Heterobranchia</taxon>
        <taxon>Euthyneura</taxon>
        <taxon>Panpulmonata</taxon>
        <taxon>Hygrophila</taxon>
        <taxon>Lymnaeoidea</taxon>
        <taxon>Planorbidae</taxon>
        <taxon>Biomphalaria</taxon>
    </lineage>
</organism>
<evidence type="ECO:0000256" key="2">
    <source>
        <dbReference type="SAM" id="MobiDB-lite"/>
    </source>
</evidence>
<evidence type="ECO:0000313" key="4">
    <source>
        <dbReference type="Proteomes" id="UP000076420"/>
    </source>
</evidence>
<proteinExistence type="predicted"/>
<accession>A0A2C9KV64</accession>
<name>A0A2C9KV64_BIOGL</name>
<keyword evidence="1" id="KW-0175">Coiled coil</keyword>
<dbReference type="KEGG" id="bgt:106062201"/>
<sequence length="250" mass="29514">MEIEKARLEADRLDKIEIEKARVEMEKAKMEEERVRAEKDRHDLLVREEANRKLQYDLEKLRLDAETKRQANTINTHVNPINIQTSPTDTQASSINTNNDTPVHRNENDNSHWLNKKMQPFKEATDSISDYLKRFEIKLTNCNVRESEWSQILLDLVQGQALTICQNHDHTIQDSYQILKKELLNAYGHNASTFRTKYYENTPSNQVEPQTTINLEKDYFSKWLGFEEIENTFEGLRNFILIDNFINKCH</sequence>
<evidence type="ECO:0000256" key="1">
    <source>
        <dbReference type="SAM" id="Coils"/>
    </source>
</evidence>
<feature type="region of interest" description="Disordered" evidence="2">
    <location>
        <begin position="80"/>
        <end position="105"/>
    </location>
</feature>
<gene>
    <name evidence="3" type="primary">106062201</name>
</gene>
<dbReference type="VEuPathDB" id="VectorBase:BGLAX_051463"/>
<feature type="coiled-coil region" evidence="1">
    <location>
        <begin position="13"/>
        <end position="47"/>
    </location>
</feature>
<feature type="compositionally biased region" description="Polar residues" evidence="2">
    <location>
        <begin position="80"/>
        <end position="101"/>
    </location>
</feature>
<dbReference type="AlphaFoldDB" id="A0A2C9KV64"/>
<dbReference type="Proteomes" id="UP000076420">
    <property type="component" value="Unassembled WGS sequence"/>
</dbReference>
<evidence type="ECO:0000313" key="3">
    <source>
        <dbReference type="EnsemblMetazoa" id="BGLB023843-PA"/>
    </source>
</evidence>
<dbReference type="STRING" id="6526.A0A2C9KV64"/>
<dbReference type="PANTHER" id="PTHR46888">
    <property type="entry name" value="ZINC KNUCKLE DOMAINCONTAINING PROTEIN-RELATED"/>
    <property type="match status" value="1"/>
</dbReference>
<dbReference type="PANTHER" id="PTHR46888:SF1">
    <property type="entry name" value="RIBONUCLEASE H"/>
    <property type="match status" value="1"/>
</dbReference>
<protein>
    <submittedName>
        <fullName evidence="3">Uncharacterized protein</fullName>
    </submittedName>
</protein>
<reference evidence="3" key="1">
    <citation type="submission" date="2020-05" db="UniProtKB">
        <authorList>
            <consortium name="EnsemblMetazoa"/>
        </authorList>
    </citation>
    <scope>IDENTIFICATION</scope>
    <source>
        <strain evidence="3">BB02</strain>
    </source>
</reference>
<dbReference type="EnsemblMetazoa" id="BGLB023843-RA">
    <property type="protein sequence ID" value="BGLB023843-PA"/>
    <property type="gene ID" value="BGLB023843"/>
</dbReference>
<dbReference type="VEuPathDB" id="VectorBase:BGLB023843"/>